<dbReference type="OrthoDB" id="9758957at2"/>
<protein>
    <submittedName>
        <fullName evidence="2">Glycerophosphoryl diester phosphodiesterase</fullName>
    </submittedName>
</protein>
<evidence type="ECO:0000259" key="1">
    <source>
        <dbReference type="PROSITE" id="PS51704"/>
    </source>
</evidence>
<sequence>MTTFIAHRGASTAYAEHTRAAYVQALADGADGLECDVQLTADGEVVLWHDPTLDRTSDATGDLHDRTLAELRGLDTFSWRTADLPTSHGDAAAQVLTLGELAALAIEADRPVVLVVELKHPSPFGHALEDATLAALRAHAWDSASGRLGESDVTVCFMSFSTSSLEHLASDVPGDALMLLVDELSDAALVEDLAPGTEATPEAVASARAAVGRGLALVADGAVGGFGPSVAWCRAHPDEVRDLVAQGRTLRVWTVDDVADAEFLVSLGVGELTTNTPRELRAALAATQPPPGAAA</sequence>
<dbReference type="Pfam" id="PF03009">
    <property type="entry name" value="GDPD"/>
    <property type="match status" value="1"/>
</dbReference>
<gene>
    <name evidence="2" type="ORF">ATL41_1926</name>
</gene>
<comment type="caution">
    <text evidence="2">The sequence shown here is derived from an EMBL/GenBank/DDBJ whole genome shotgun (WGS) entry which is preliminary data.</text>
</comment>
<dbReference type="PROSITE" id="PS51704">
    <property type="entry name" value="GP_PDE"/>
    <property type="match status" value="1"/>
</dbReference>
<dbReference type="EMBL" id="PDJH01000001">
    <property type="protein sequence ID" value="PFG37175.1"/>
    <property type="molecule type" value="Genomic_DNA"/>
</dbReference>
<dbReference type="InterPro" id="IPR030395">
    <property type="entry name" value="GP_PDE_dom"/>
</dbReference>
<dbReference type="InterPro" id="IPR017946">
    <property type="entry name" value="PLC-like_Pdiesterase_TIM-brl"/>
</dbReference>
<keyword evidence="3" id="KW-1185">Reference proteome</keyword>
<proteinExistence type="predicted"/>
<organism evidence="2 3">
    <name type="scientific">Flavimobilis soli</name>
    <dbReference type="NCBI Taxonomy" id="442709"/>
    <lineage>
        <taxon>Bacteria</taxon>
        <taxon>Bacillati</taxon>
        <taxon>Actinomycetota</taxon>
        <taxon>Actinomycetes</taxon>
        <taxon>Micrococcales</taxon>
        <taxon>Jonesiaceae</taxon>
        <taxon>Flavimobilis</taxon>
    </lineage>
</organism>
<reference evidence="2 3" key="1">
    <citation type="submission" date="2017-10" db="EMBL/GenBank/DDBJ databases">
        <title>Sequencing the genomes of 1000 actinobacteria strains.</title>
        <authorList>
            <person name="Klenk H.-P."/>
        </authorList>
    </citation>
    <scope>NUCLEOTIDE SEQUENCE [LARGE SCALE GENOMIC DNA]</scope>
    <source>
        <strain evidence="2 3">DSM 21574</strain>
    </source>
</reference>
<dbReference type="AlphaFoldDB" id="A0A2A9EFX2"/>
<evidence type="ECO:0000313" key="2">
    <source>
        <dbReference type="EMBL" id="PFG37175.1"/>
    </source>
</evidence>
<dbReference type="PANTHER" id="PTHR46211">
    <property type="entry name" value="GLYCEROPHOSPHORYL DIESTER PHOSPHODIESTERASE"/>
    <property type="match status" value="1"/>
</dbReference>
<dbReference type="Proteomes" id="UP000221394">
    <property type="component" value="Unassembled WGS sequence"/>
</dbReference>
<evidence type="ECO:0000313" key="3">
    <source>
        <dbReference type="Proteomes" id="UP000221394"/>
    </source>
</evidence>
<feature type="domain" description="GP-PDE" evidence="1">
    <location>
        <begin position="2"/>
        <end position="284"/>
    </location>
</feature>
<dbReference type="Gene3D" id="3.20.20.190">
    <property type="entry name" value="Phosphatidylinositol (PI) phosphodiesterase"/>
    <property type="match status" value="1"/>
</dbReference>
<accession>A0A2A9EFX2</accession>
<dbReference type="GO" id="GO:0008081">
    <property type="term" value="F:phosphoric diester hydrolase activity"/>
    <property type="evidence" value="ECO:0007669"/>
    <property type="project" value="InterPro"/>
</dbReference>
<dbReference type="GO" id="GO:0006629">
    <property type="term" value="P:lipid metabolic process"/>
    <property type="evidence" value="ECO:0007669"/>
    <property type="project" value="InterPro"/>
</dbReference>
<dbReference type="RefSeq" id="WP_098458261.1">
    <property type="nucleotide sequence ID" value="NZ_PDJH01000001.1"/>
</dbReference>
<name>A0A2A9EFX2_9MICO</name>
<dbReference type="SUPFAM" id="SSF51695">
    <property type="entry name" value="PLC-like phosphodiesterases"/>
    <property type="match status" value="1"/>
</dbReference>
<dbReference type="PANTHER" id="PTHR46211:SF13">
    <property type="entry name" value="GLYCEROPHOSPHODIESTER PHOSPHODIESTERASE 1-RELATED"/>
    <property type="match status" value="1"/>
</dbReference>